<feature type="domain" description="Major facilitator superfamily (MFS) profile" evidence="5">
    <location>
        <begin position="217"/>
        <end position="605"/>
    </location>
</feature>
<feature type="region of interest" description="Disordered" evidence="3">
    <location>
        <begin position="1"/>
        <end position="65"/>
    </location>
</feature>
<comment type="caution">
    <text evidence="6">The sequence shown here is derived from an EMBL/GenBank/DDBJ whole genome shotgun (WGS) entry which is preliminary data.</text>
</comment>
<dbReference type="InterPro" id="IPR011701">
    <property type="entry name" value="MFS"/>
</dbReference>
<feature type="transmembrane region" description="Helical" evidence="4">
    <location>
        <begin position="457"/>
        <end position="477"/>
    </location>
</feature>
<gene>
    <name evidence="6" type="ORF">DB88DRAFT_506618</name>
</gene>
<evidence type="ECO:0000256" key="2">
    <source>
        <dbReference type="ARBA" id="ARBA00006727"/>
    </source>
</evidence>
<dbReference type="AlphaFoldDB" id="A0AAD9FJ68"/>
<evidence type="ECO:0000256" key="3">
    <source>
        <dbReference type="SAM" id="MobiDB-lite"/>
    </source>
</evidence>
<keyword evidence="4" id="KW-0812">Transmembrane</keyword>
<feature type="transmembrane region" description="Helical" evidence="4">
    <location>
        <begin position="415"/>
        <end position="437"/>
    </location>
</feature>
<evidence type="ECO:0000313" key="6">
    <source>
        <dbReference type="EMBL" id="KAK1921250.1"/>
    </source>
</evidence>
<keyword evidence="4" id="KW-0472">Membrane</keyword>
<evidence type="ECO:0000313" key="7">
    <source>
        <dbReference type="Proteomes" id="UP001182556"/>
    </source>
</evidence>
<keyword evidence="4" id="KW-1133">Transmembrane helix</keyword>
<evidence type="ECO:0000259" key="5">
    <source>
        <dbReference type="PROSITE" id="PS50850"/>
    </source>
</evidence>
<feature type="compositionally biased region" description="Polar residues" evidence="3">
    <location>
        <begin position="22"/>
        <end position="32"/>
    </location>
</feature>
<feature type="transmembrane region" description="Helical" evidence="4">
    <location>
        <begin position="254"/>
        <end position="274"/>
    </location>
</feature>
<dbReference type="Gene3D" id="1.20.1250.20">
    <property type="entry name" value="MFS general substrate transporter like domains"/>
    <property type="match status" value="1"/>
</dbReference>
<feature type="transmembrane region" description="Helical" evidence="4">
    <location>
        <begin position="213"/>
        <end position="234"/>
    </location>
</feature>
<protein>
    <submittedName>
        <fullName evidence="6">Transporter</fullName>
    </submittedName>
</protein>
<feature type="region of interest" description="Disordered" evidence="3">
    <location>
        <begin position="94"/>
        <end position="119"/>
    </location>
</feature>
<keyword evidence="7" id="KW-1185">Reference proteome</keyword>
<evidence type="ECO:0000256" key="4">
    <source>
        <dbReference type="SAM" id="Phobius"/>
    </source>
</evidence>
<feature type="transmembrane region" description="Helical" evidence="4">
    <location>
        <begin position="549"/>
        <end position="571"/>
    </location>
</feature>
<feature type="transmembrane region" description="Helical" evidence="4">
    <location>
        <begin position="489"/>
        <end position="508"/>
    </location>
</feature>
<proteinExistence type="inferred from homology"/>
<name>A0AAD9FJ68_PAPLA</name>
<organism evidence="6 7">
    <name type="scientific">Papiliotrema laurentii</name>
    <name type="common">Cryptococcus laurentii</name>
    <dbReference type="NCBI Taxonomy" id="5418"/>
    <lineage>
        <taxon>Eukaryota</taxon>
        <taxon>Fungi</taxon>
        <taxon>Dikarya</taxon>
        <taxon>Basidiomycota</taxon>
        <taxon>Agaricomycotina</taxon>
        <taxon>Tremellomycetes</taxon>
        <taxon>Tremellales</taxon>
        <taxon>Rhynchogastremaceae</taxon>
        <taxon>Papiliotrema</taxon>
    </lineage>
</organism>
<reference evidence="6" key="1">
    <citation type="submission" date="2023-02" db="EMBL/GenBank/DDBJ databases">
        <title>Identification and recombinant expression of a fungal hydrolase from Papiliotrema laurentii that hydrolyzes apple cutin and clears colloidal polyester polyurethane.</title>
        <authorList>
            <consortium name="DOE Joint Genome Institute"/>
            <person name="Roman V.A."/>
            <person name="Bojanowski C."/>
            <person name="Crable B.R."/>
            <person name="Wagner D.N."/>
            <person name="Hung C.S."/>
            <person name="Nadeau L.J."/>
            <person name="Schratz L."/>
            <person name="Haridas S."/>
            <person name="Pangilinan J."/>
            <person name="Lipzen A."/>
            <person name="Na H."/>
            <person name="Yan M."/>
            <person name="Ng V."/>
            <person name="Grigoriev I.V."/>
            <person name="Spatafora J.W."/>
            <person name="Barlow D."/>
            <person name="Biffinger J."/>
            <person name="Kelley-Loughnane N."/>
            <person name="Varaljay V.A."/>
            <person name="Crookes-Goodson W.J."/>
        </authorList>
    </citation>
    <scope>NUCLEOTIDE SEQUENCE</scope>
    <source>
        <strain evidence="6">5307AH</strain>
    </source>
</reference>
<feature type="transmembrane region" description="Helical" evidence="4">
    <location>
        <begin position="309"/>
        <end position="330"/>
    </location>
</feature>
<feature type="transmembrane region" description="Helical" evidence="4">
    <location>
        <begin position="342"/>
        <end position="363"/>
    </location>
</feature>
<dbReference type="InterPro" id="IPR036259">
    <property type="entry name" value="MFS_trans_sf"/>
</dbReference>
<feature type="transmembrane region" description="Helical" evidence="4">
    <location>
        <begin position="375"/>
        <end position="394"/>
    </location>
</feature>
<comment type="similarity">
    <text evidence="2">Belongs to the major facilitator superfamily. Monocarboxylate porter (TC 2.A.1.13) family.</text>
</comment>
<dbReference type="GO" id="GO:0022857">
    <property type="term" value="F:transmembrane transporter activity"/>
    <property type="evidence" value="ECO:0007669"/>
    <property type="project" value="InterPro"/>
</dbReference>
<dbReference type="PANTHER" id="PTHR11360:SF284">
    <property type="entry name" value="EG:103B4.3 PROTEIN-RELATED"/>
    <property type="match status" value="1"/>
</dbReference>
<accession>A0AAD9FJ68</accession>
<feature type="compositionally biased region" description="Basic and acidic residues" evidence="3">
    <location>
        <begin position="110"/>
        <end position="119"/>
    </location>
</feature>
<feature type="transmembrane region" description="Helical" evidence="4">
    <location>
        <begin position="514"/>
        <end position="537"/>
    </location>
</feature>
<dbReference type="GO" id="GO:0016020">
    <property type="term" value="C:membrane"/>
    <property type="evidence" value="ECO:0007669"/>
    <property type="project" value="UniProtKB-SubCell"/>
</dbReference>
<comment type="subcellular location">
    <subcellularLocation>
        <location evidence="1">Membrane</location>
        <topology evidence="1">Multi-pass membrane protein</topology>
    </subcellularLocation>
</comment>
<dbReference type="PANTHER" id="PTHR11360">
    <property type="entry name" value="MONOCARBOXYLATE TRANSPORTER"/>
    <property type="match status" value="1"/>
</dbReference>
<dbReference type="SUPFAM" id="SSF103473">
    <property type="entry name" value="MFS general substrate transporter"/>
    <property type="match status" value="1"/>
</dbReference>
<dbReference type="InterPro" id="IPR050327">
    <property type="entry name" value="Proton-linked_MCT"/>
</dbReference>
<dbReference type="PROSITE" id="PS50850">
    <property type="entry name" value="MFS"/>
    <property type="match status" value="1"/>
</dbReference>
<evidence type="ECO:0000256" key="1">
    <source>
        <dbReference type="ARBA" id="ARBA00004141"/>
    </source>
</evidence>
<feature type="transmembrane region" description="Helical" evidence="4">
    <location>
        <begin position="583"/>
        <end position="602"/>
    </location>
</feature>
<dbReference type="InterPro" id="IPR020846">
    <property type="entry name" value="MFS_dom"/>
</dbReference>
<dbReference type="EMBL" id="JAODAN010000011">
    <property type="protein sequence ID" value="KAK1921250.1"/>
    <property type="molecule type" value="Genomic_DNA"/>
</dbReference>
<sequence>MTRSSDLEPAEGDGDRPGRQSRALTTVSSTATLCHLSEDEDGYLAPHKTRDSTMYPPTIMEQPVSTNNLDQRPALRRVSPPPIPSPDVIAYLDPASAGGGGPLKRITTQQRERAEAEARDRAMRTHQEAAGLSTSPHSRGGALPGTILGRLWPKSPGHSKQIALTPHVDEEQYATRRAVVSPDWSTRTLIEDETSSSKESEQRIPEYSYPDGGYGWVVVICCMALAGCCMGQGMNYGAYQSYYTKTAFPEASSAYIGIVGTINAFSMNAAAFFFGRMGDRFGYKRILYIAGVVAWLGPFIASWCNTLWLLLIFQGIVAGIGQGMATPLFMSLPSQWFYRRRGLASGMALSGAGLGGGTSILIVRNLLERVGYKQTLLIMSFLNAVFWFLAVFFIRTRPASPEASGGGRGPWADKAVLSQSGFWSIAISLIVATLGYGEVWAFLQMYIELNLPSTPPMLAALPAVLVSYCLAVGRAMVGAVADYLGPLNTYALVFALSGVIQLSLWLTAKSYAQVVAFAVLYGLVAPGFLGLLPQIVVQLFGPTNLASNVGLLILFNGPGNMAGAPIGGAIFDASGRKTFKWMIVLNGTFQLAGALIAVWAKFKASRRVLAKV</sequence>
<feature type="transmembrane region" description="Helical" evidence="4">
    <location>
        <begin position="286"/>
        <end position="303"/>
    </location>
</feature>
<dbReference type="Pfam" id="PF07690">
    <property type="entry name" value="MFS_1"/>
    <property type="match status" value="1"/>
</dbReference>
<dbReference type="Proteomes" id="UP001182556">
    <property type="component" value="Unassembled WGS sequence"/>
</dbReference>